<dbReference type="AlphaFoldDB" id="X1PXE4"/>
<evidence type="ECO:0000313" key="1">
    <source>
        <dbReference type="EMBL" id="GAI47231.1"/>
    </source>
</evidence>
<comment type="caution">
    <text evidence="1">The sequence shown here is derived from an EMBL/GenBank/DDBJ whole genome shotgun (WGS) entry which is preliminary data.</text>
</comment>
<sequence>CPALDWTVDDFEQTVLLLTRDKNGYPANDPKFDASNVKHWGFAWANPSPVELTLSPMVWAQGGRWYNEDFTEHFPTDPAVIDVMRMIIDLRCKYHAIPSPTEALGQGDQWRAGLVAMAVGHHSTTFFAKQEKVRFEYDCMPEPSGPAGQYAALGCSG</sequence>
<reference evidence="1" key="1">
    <citation type="journal article" date="2014" name="Front. Microbiol.">
        <title>High frequency of phylogenetically diverse reductive dehalogenase-homologous genes in deep subseafloor sedimentary metagenomes.</title>
        <authorList>
            <person name="Kawai M."/>
            <person name="Futagami T."/>
            <person name="Toyoda A."/>
            <person name="Takaki Y."/>
            <person name="Nishi S."/>
            <person name="Hori S."/>
            <person name="Arai W."/>
            <person name="Tsubouchi T."/>
            <person name="Morono Y."/>
            <person name="Uchiyama I."/>
            <person name="Ito T."/>
            <person name="Fujiyama A."/>
            <person name="Inagaki F."/>
            <person name="Takami H."/>
        </authorList>
    </citation>
    <scope>NUCLEOTIDE SEQUENCE</scope>
    <source>
        <strain evidence="1">Expedition CK06-06</strain>
    </source>
</reference>
<proteinExistence type="predicted"/>
<gene>
    <name evidence="1" type="ORF">S06H3_62237</name>
</gene>
<organism evidence="1">
    <name type="scientific">marine sediment metagenome</name>
    <dbReference type="NCBI Taxonomy" id="412755"/>
    <lineage>
        <taxon>unclassified sequences</taxon>
        <taxon>metagenomes</taxon>
        <taxon>ecological metagenomes</taxon>
    </lineage>
</organism>
<feature type="non-terminal residue" evidence="1">
    <location>
        <position position="157"/>
    </location>
</feature>
<protein>
    <submittedName>
        <fullName evidence="1">Uncharacterized protein</fullName>
    </submittedName>
</protein>
<dbReference type="Gene3D" id="3.40.190.10">
    <property type="entry name" value="Periplasmic binding protein-like II"/>
    <property type="match status" value="1"/>
</dbReference>
<dbReference type="SUPFAM" id="SSF53850">
    <property type="entry name" value="Periplasmic binding protein-like II"/>
    <property type="match status" value="1"/>
</dbReference>
<feature type="non-terminal residue" evidence="1">
    <location>
        <position position="1"/>
    </location>
</feature>
<dbReference type="EMBL" id="BARV01040980">
    <property type="protein sequence ID" value="GAI47231.1"/>
    <property type="molecule type" value="Genomic_DNA"/>
</dbReference>
<name>X1PXE4_9ZZZZ</name>
<accession>X1PXE4</accession>